<evidence type="ECO:0000313" key="2">
    <source>
        <dbReference type="Proteomes" id="UP000887013"/>
    </source>
</evidence>
<dbReference type="InterPro" id="IPR008042">
    <property type="entry name" value="Retrotrans_Pao"/>
</dbReference>
<proteinExistence type="predicted"/>
<organism evidence="1 2">
    <name type="scientific">Nephila pilipes</name>
    <name type="common">Giant wood spider</name>
    <name type="synonym">Nephila maculata</name>
    <dbReference type="NCBI Taxonomy" id="299642"/>
    <lineage>
        <taxon>Eukaryota</taxon>
        <taxon>Metazoa</taxon>
        <taxon>Ecdysozoa</taxon>
        <taxon>Arthropoda</taxon>
        <taxon>Chelicerata</taxon>
        <taxon>Arachnida</taxon>
        <taxon>Araneae</taxon>
        <taxon>Araneomorphae</taxon>
        <taxon>Entelegynae</taxon>
        <taxon>Araneoidea</taxon>
        <taxon>Nephilidae</taxon>
        <taxon>Nephila</taxon>
    </lineage>
</organism>
<dbReference type="OrthoDB" id="5984724at2759"/>
<dbReference type="AlphaFoldDB" id="A0A8X6PJA0"/>
<dbReference type="PANTHER" id="PTHR47331:SF5">
    <property type="entry name" value="RIBONUCLEASE H"/>
    <property type="match status" value="1"/>
</dbReference>
<dbReference type="Pfam" id="PF05380">
    <property type="entry name" value="Peptidase_A17"/>
    <property type="match status" value="1"/>
</dbReference>
<reference evidence="1" key="1">
    <citation type="submission" date="2020-08" db="EMBL/GenBank/DDBJ databases">
        <title>Multicomponent nature underlies the extraordinary mechanical properties of spider dragline silk.</title>
        <authorList>
            <person name="Kono N."/>
            <person name="Nakamura H."/>
            <person name="Mori M."/>
            <person name="Yoshida Y."/>
            <person name="Ohtoshi R."/>
            <person name="Malay A.D."/>
            <person name="Moran D.A.P."/>
            <person name="Tomita M."/>
            <person name="Numata K."/>
            <person name="Arakawa K."/>
        </authorList>
    </citation>
    <scope>NUCLEOTIDE SEQUENCE</scope>
</reference>
<keyword evidence="2" id="KW-1185">Reference proteome</keyword>
<gene>
    <name evidence="1" type="primary">AVEN_93368_1</name>
    <name evidence="1" type="ORF">NPIL_138621</name>
</gene>
<dbReference type="Proteomes" id="UP000887013">
    <property type="component" value="Unassembled WGS sequence"/>
</dbReference>
<comment type="caution">
    <text evidence="1">The sequence shown here is derived from an EMBL/GenBank/DDBJ whole genome shotgun (WGS) entry which is preliminary data.</text>
</comment>
<evidence type="ECO:0000313" key="1">
    <source>
        <dbReference type="EMBL" id="GFT74248.1"/>
    </source>
</evidence>
<dbReference type="PANTHER" id="PTHR47331">
    <property type="entry name" value="PHD-TYPE DOMAIN-CONTAINING PROTEIN"/>
    <property type="match status" value="1"/>
</dbReference>
<name>A0A8X6PJA0_NEPPI</name>
<sequence>MDLHARKSFVKRNLLCFLCLNSHKYKESPNNNLKCSICKRKHNSLLHEDIKSNSACVSDPKPKVKQPVNQTAENICQRDEMLCNESSTLQMPITSSTFLSKSKCISFIPTANVLQYNKEGDSFLFRALLDSGSESSFVSENVINILVLRRKSDGLSLNGINGVPARTTRGSVVLKIGSRLNEELITVNAHILNKVTSQIPTVNIDIKELDYLKGVPLYDQNLQKIVWRNSSDSAIKEYRLSTVTYGTSSAPFLATKCLQQIGLDSENMNPEISNIIQNYFCMDDLMAGAKSNEFTKKEITLHGFSHASESAYDCVVYAVQRNDNGVTKVTILAAKSKIPKLSFPDCLHFIAIGSHLSPTGLQRSWTTPIRTDGGTYRPRRIPLILGLGVFHPRICQTVVYGGKTLVSYHH</sequence>
<protein>
    <submittedName>
        <fullName evidence="1">DUF1758 domain-containing protein</fullName>
    </submittedName>
</protein>
<accession>A0A8X6PJA0</accession>
<dbReference type="EMBL" id="BMAW01021692">
    <property type="protein sequence ID" value="GFT74248.1"/>
    <property type="molecule type" value="Genomic_DNA"/>
</dbReference>